<evidence type="ECO:0000313" key="2">
    <source>
        <dbReference type="Proteomes" id="UP001372338"/>
    </source>
</evidence>
<accession>A0AAN9J1S1</accession>
<evidence type="ECO:0000313" key="1">
    <source>
        <dbReference type="EMBL" id="KAK7290637.1"/>
    </source>
</evidence>
<dbReference type="Proteomes" id="UP001372338">
    <property type="component" value="Unassembled WGS sequence"/>
</dbReference>
<reference evidence="1 2" key="1">
    <citation type="submission" date="2024-01" db="EMBL/GenBank/DDBJ databases">
        <title>The genomes of 5 underutilized Papilionoideae crops provide insights into root nodulation and disease resistanc.</title>
        <authorList>
            <person name="Yuan L."/>
        </authorList>
    </citation>
    <scope>NUCLEOTIDE SEQUENCE [LARGE SCALE GENOMIC DNA]</scope>
    <source>
        <strain evidence="1">ZHUSHIDOU_FW_LH</strain>
        <tissue evidence="1">Leaf</tissue>
    </source>
</reference>
<dbReference type="PANTHER" id="PTHR35104:SF13">
    <property type="entry name" value="OS03G0807000 PROTEIN"/>
    <property type="match status" value="1"/>
</dbReference>
<dbReference type="PANTHER" id="PTHR35104">
    <property type="entry name" value="OS03G0807000 PROTEIN"/>
    <property type="match status" value="1"/>
</dbReference>
<dbReference type="EMBL" id="JAYWIO010000001">
    <property type="protein sequence ID" value="KAK7290637.1"/>
    <property type="molecule type" value="Genomic_DNA"/>
</dbReference>
<sequence>MVLNSSVAVRVAHVSANLCQYIACNPQRLNSDAVLQLLFCLPLQPFHRFALSLFSYLGYHNNNHHHHRPNPHLD</sequence>
<comment type="caution">
    <text evidence="1">The sequence shown here is derived from an EMBL/GenBank/DDBJ whole genome shotgun (WGS) entry which is preliminary data.</text>
</comment>
<dbReference type="AlphaFoldDB" id="A0AAN9J1S1"/>
<protein>
    <submittedName>
        <fullName evidence="1">Uncharacterized protein</fullName>
    </submittedName>
</protein>
<name>A0AAN9J1S1_CROPI</name>
<gene>
    <name evidence="1" type="ORF">RIF29_05197</name>
</gene>
<proteinExistence type="predicted"/>
<keyword evidence="2" id="KW-1185">Reference proteome</keyword>
<organism evidence="1 2">
    <name type="scientific">Crotalaria pallida</name>
    <name type="common">Smooth rattlebox</name>
    <name type="synonym">Crotalaria striata</name>
    <dbReference type="NCBI Taxonomy" id="3830"/>
    <lineage>
        <taxon>Eukaryota</taxon>
        <taxon>Viridiplantae</taxon>
        <taxon>Streptophyta</taxon>
        <taxon>Embryophyta</taxon>
        <taxon>Tracheophyta</taxon>
        <taxon>Spermatophyta</taxon>
        <taxon>Magnoliopsida</taxon>
        <taxon>eudicotyledons</taxon>
        <taxon>Gunneridae</taxon>
        <taxon>Pentapetalae</taxon>
        <taxon>rosids</taxon>
        <taxon>fabids</taxon>
        <taxon>Fabales</taxon>
        <taxon>Fabaceae</taxon>
        <taxon>Papilionoideae</taxon>
        <taxon>50 kb inversion clade</taxon>
        <taxon>genistoids sensu lato</taxon>
        <taxon>core genistoids</taxon>
        <taxon>Crotalarieae</taxon>
        <taxon>Crotalaria</taxon>
    </lineage>
</organism>